<proteinExistence type="predicted"/>
<dbReference type="GO" id="GO:0031177">
    <property type="term" value="F:phosphopantetheine binding"/>
    <property type="evidence" value="ECO:0007669"/>
    <property type="project" value="InterPro"/>
</dbReference>
<dbReference type="InterPro" id="IPR020806">
    <property type="entry name" value="PKS_PP-bd"/>
</dbReference>
<accession>Q6VT92</accession>
<evidence type="ECO:0000256" key="2">
    <source>
        <dbReference type="ARBA" id="ARBA00022553"/>
    </source>
</evidence>
<evidence type="ECO:0000259" key="3">
    <source>
        <dbReference type="PROSITE" id="PS50075"/>
    </source>
</evidence>
<keyword evidence="2" id="KW-0597">Phosphoprotein</keyword>
<dbReference type="SMART" id="SM00823">
    <property type="entry name" value="PKS_PP"/>
    <property type="match status" value="1"/>
</dbReference>
<dbReference type="EMBL" id="AH013687">
    <property type="protein sequence ID" value="AAS47550.1"/>
    <property type="molecule type" value="Genomic_DNA"/>
</dbReference>
<organism evidence="4">
    <name type="scientific">symbiont bacterium of Paederus fuscipes</name>
    <dbReference type="NCBI Taxonomy" id="176282"/>
    <lineage>
        <taxon>Bacteria</taxon>
    </lineage>
</organism>
<dbReference type="Pfam" id="PF00550">
    <property type="entry name" value="PP-binding"/>
    <property type="match status" value="1"/>
</dbReference>
<protein>
    <submittedName>
        <fullName evidence="4">Putative acyl carrier protein</fullName>
    </submittedName>
</protein>
<dbReference type="PROSITE" id="PS50075">
    <property type="entry name" value="CARRIER"/>
    <property type="match status" value="1"/>
</dbReference>
<dbReference type="AlphaFoldDB" id="Q6VT92"/>
<dbReference type="Gene3D" id="1.10.1200.10">
    <property type="entry name" value="ACP-like"/>
    <property type="match status" value="1"/>
</dbReference>
<sequence length="102" mass="11392">MLLRKKTPTAPQRPVTQESLKAWLVESLAQRLSLDAAEIDTSRNFEDYGLDSRTGIQLSGQLEKVLEHRLSPALLYHHTTIDAVVEHLAKQFKLIGTAAKVS</sequence>
<evidence type="ECO:0000313" key="4">
    <source>
        <dbReference type="EMBL" id="AAS47550.1"/>
    </source>
</evidence>
<evidence type="ECO:0000256" key="1">
    <source>
        <dbReference type="ARBA" id="ARBA00022450"/>
    </source>
</evidence>
<feature type="domain" description="Carrier" evidence="3">
    <location>
        <begin position="15"/>
        <end position="92"/>
    </location>
</feature>
<name>Q6VT92_UNCXX</name>
<reference evidence="4" key="2">
    <citation type="journal article" date="2004" name="J. Bacteriol.">
        <title>Evidence for a symbiosis island involved in horizontal acquisition of pederin biosynthetic capabilities by the bacterial symbiont of Paederus fuscipes beetles.</title>
        <authorList>
            <person name="Piel J."/>
            <person name="Hofer I."/>
            <person name="Hui D."/>
        </authorList>
    </citation>
    <scope>NUCLEOTIDE SEQUENCE</scope>
</reference>
<keyword evidence="1" id="KW-0596">Phosphopantetheine</keyword>
<dbReference type="InterPro" id="IPR036736">
    <property type="entry name" value="ACP-like_sf"/>
</dbReference>
<reference evidence="4" key="1">
    <citation type="journal article" date="2002" name="Proc. Natl. Acad. Sci. U.S.A.">
        <title>A polyketide synthase-peptide synthetase gene cluster from an uncultured bacterial symbiont of Paederus beetles.</title>
        <authorList>
            <person name="Piel J."/>
        </authorList>
    </citation>
    <scope>NUCLEOTIDE SEQUENCE</scope>
</reference>
<dbReference type="SUPFAM" id="SSF47336">
    <property type="entry name" value="ACP-like"/>
    <property type="match status" value="1"/>
</dbReference>
<dbReference type="InterPro" id="IPR009081">
    <property type="entry name" value="PP-bd_ACP"/>
</dbReference>
<dbReference type="SMART" id="SM01294">
    <property type="entry name" value="PKS_PP_betabranch"/>
    <property type="match status" value="1"/>
</dbReference>